<comment type="similarity">
    <text evidence="1">Belongs to the sodium:solute symporter (SSF) (TC 2.A.21) family.</text>
</comment>
<accession>A0ABV9GID3</accession>
<protein>
    <submittedName>
        <fullName evidence="3">Uncharacterized protein</fullName>
    </submittedName>
</protein>
<evidence type="ECO:0000313" key="4">
    <source>
        <dbReference type="Proteomes" id="UP001596022"/>
    </source>
</evidence>
<evidence type="ECO:0000256" key="2">
    <source>
        <dbReference type="SAM" id="Phobius"/>
    </source>
</evidence>
<gene>
    <name evidence="3" type="ORF">ACFO4N_03285</name>
</gene>
<dbReference type="Proteomes" id="UP001596022">
    <property type="component" value="Unassembled WGS sequence"/>
</dbReference>
<dbReference type="EMBL" id="JBHSFW010000001">
    <property type="protein sequence ID" value="MFC4617747.1"/>
    <property type="molecule type" value="Genomic_DNA"/>
</dbReference>
<reference evidence="4" key="1">
    <citation type="journal article" date="2019" name="Int. J. Syst. Evol. Microbiol.">
        <title>The Global Catalogue of Microorganisms (GCM) 10K type strain sequencing project: providing services to taxonomists for standard genome sequencing and annotation.</title>
        <authorList>
            <consortium name="The Broad Institute Genomics Platform"/>
            <consortium name="The Broad Institute Genome Sequencing Center for Infectious Disease"/>
            <person name="Wu L."/>
            <person name="Ma J."/>
        </authorList>
    </citation>
    <scope>NUCLEOTIDE SEQUENCE [LARGE SCALE GENOMIC DNA]</scope>
    <source>
        <strain evidence="4">CGMCC 1.16306</strain>
    </source>
</reference>
<evidence type="ECO:0000256" key="1">
    <source>
        <dbReference type="RuleBase" id="RU362091"/>
    </source>
</evidence>
<evidence type="ECO:0000313" key="3">
    <source>
        <dbReference type="EMBL" id="MFC4617747.1"/>
    </source>
</evidence>
<keyword evidence="2" id="KW-0812">Transmembrane</keyword>
<keyword evidence="2" id="KW-0472">Membrane</keyword>
<dbReference type="Pfam" id="PF00474">
    <property type="entry name" value="SSF"/>
    <property type="match status" value="1"/>
</dbReference>
<feature type="transmembrane region" description="Helical" evidence="2">
    <location>
        <begin position="12"/>
        <end position="33"/>
    </location>
</feature>
<comment type="caution">
    <text evidence="3">The sequence shown here is derived from an EMBL/GenBank/DDBJ whole genome shotgun (WGS) entry which is preliminary data.</text>
</comment>
<dbReference type="RefSeq" id="WP_376844774.1">
    <property type="nucleotide sequence ID" value="NZ_JBHSFW010000001.1"/>
</dbReference>
<proteinExistence type="inferred from homology"/>
<dbReference type="InterPro" id="IPR001734">
    <property type="entry name" value="Na/solute_symporter"/>
</dbReference>
<keyword evidence="4" id="KW-1185">Reference proteome</keyword>
<name>A0ABV9GID3_9BACL</name>
<keyword evidence="2" id="KW-1133">Transmembrane helix</keyword>
<sequence length="43" mass="4379">MGSGSIMGLPGAIYAMGLSNAWIAIGLTISAYVNDLVLAPQLK</sequence>
<organism evidence="3 4">
    <name type="scientific">Camelliibacillus cellulosilyticus</name>
    <dbReference type="NCBI Taxonomy" id="2174486"/>
    <lineage>
        <taxon>Bacteria</taxon>
        <taxon>Bacillati</taxon>
        <taxon>Bacillota</taxon>
        <taxon>Bacilli</taxon>
        <taxon>Bacillales</taxon>
        <taxon>Sporolactobacillaceae</taxon>
        <taxon>Camelliibacillus</taxon>
    </lineage>
</organism>